<evidence type="ECO:0000313" key="2">
    <source>
        <dbReference type="Proteomes" id="UP000239290"/>
    </source>
</evidence>
<protein>
    <submittedName>
        <fullName evidence="1">Uncharacterized protein</fullName>
    </submittedName>
</protein>
<accession>A0A2S8IBL7</accession>
<evidence type="ECO:0000313" key="1">
    <source>
        <dbReference type="EMBL" id="PQP12176.1"/>
    </source>
</evidence>
<gene>
    <name evidence="1" type="ORF">C5613_42980</name>
</gene>
<dbReference type="Proteomes" id="UP000239290">
    <property type="component" value="Unassembled WGS sequence"/>
</dbReference>
<dbReference type="AlphaFoldDB" id="A0A2S8IBL7"/>
<organism evidence="1 2">
    <name type="scientific">Rhodococcus opacus</name>
    <name type="common">Nocardia opaca</name>
    <dbReference type="NCBI Taxonomy" id="37919"/>
    <lineage>
        <taxon>Bacteria</taxon>
        <taxon>Bacillati</taxon>
        <taxon>Actinomycetota</taxon>
        <taxon>Actinomycetes</taxon>
        <taxon>Mycobacteriales</taxon>
        <taxon>Nocardiaceae</taxon>
        <taxon>Rhodococcus</taxon>
    </lineage>
</organism>
<comment type="caution">
    <text evidence="1">The sequence shown here is derived from an EMBL/GenBank/DDBJ whole genome shotgun (WGS) entry which is preliminary data.</text>
</comment>
<dbReference type="EMBL" id="PUIO01000109">
    <property type="protein sequence ID" value="PQP12176.1"/>
    <property type="molecule type" value="Genomic_DNA"/>
</dbReference>
<reference evidence="2" key="1">
    <citation type="submission" date="2018-02" db="EMBL/GenBank/DDBJ databases">
        <title>Draft genome sequencing of Rhodococcus opacus KU647198.</title>
        <authorList>
            <person name="Zheng B.-X."/>
        </authorList>
    </citation>
    <scope>NUCLEOTIDE SEQUENCE [LARGE SCALE GENOMIC DNA]</scope>
    <source>
        <strain evidence="2">04-OD7</strain>
    </source>
</reference>
<name>A0A2S8IBL7_RHOOP</name>
<proteinExistence type="predicted"/>
<sequence length="152" mass="16626">MAPTMTVAEPHYRIQGRGDGVVILEGGAEVAEFYSSLTEDGLASVFGPIHEKVQVDDWGVASHGLWGYYFPGHVLAAAGDCIDDVDAWYHVTNLHAGIWRYNTNGLLEGENVYIDSASRRVEKLADDQVLTAQEALEFLQPALEAELASTEF</sequence>